<evidence type="ECO:0000313" key="3">
    <source>
        <dbReference type="Proteomes" id="UP000184543"/>
    </source>
</evidence>
<gene>
    <name evidence="2" type="ORF">SAMN04488513_102554</name>
</gene>
<dbReference type="Proteomes" id="UP000184543">
    <property type="component" value="Unassembled WGS sequence"/>
</dbReference>
<accession>A0A1M6FU70</accession>
<evidence type="ECO:0000256" key="1">
    <source>
        <dbReference type="SAM" id="SignalP"/>
    </source>
</evidence>
<feature type="chain" id="PRO_5009917514" evidence="1">
    <location>
        <begin position="26"/>
        <end position="129"/>
    </location>
</feature>
<name>A0A1M6FU70_9FLAO</name>
<dbReference type="AlphaFoldDB" id="A0A1M6FU70"/>
<keyword evidence="1" id="KW-0732">Signal</keyword>
<protein>
    <submittedName>
        <fullName evidence="2">Uncharacterized protein</fullName>
    </submittedName>
</protein>
<dbReference type="EMBL" id="FQYU01000002">
    <property type="protein sequence ID" value="SHJ01207.1"/>
    <property type="molecule type" value="Genomic_DNA"/>
</dbReference>
<dbReference type="STRING" id="192903.SAMN04488513_102554"/>
<keyword evidence="3" id="KW-1185">Reference proteome</keyword>
<sequence length="129" mass="15053">MKFVRKHINLRLFWFLMALNILNLSVDPPDTQPNYIPEDLSYNDMESIVEIVLEELLGIENAVPEQEDDDTNNSLMVKLNFQPVLCQERSLSEFMFASDDIAVRHSIFFYHDAYAEQFHPEIIPPPPKV</sequence>
<proteinExistence type="predicted"/>
<reference evidence="3" key="1">
    <citation type="submission" date="2016-11" db="EMBL/GenBank/DDBJ databases">
        <authorList>
            <person name="Varghese N."/>
            <person name="Submissions S."/>
        </authorList>
    </citation>
    <scope>NUCLEOTIDE SEQUENCE [LARGE SCALE GENOMIC DNA]</scope>
    <source>
        <strain evidence="3">DSM 19858</strain>
    </source>
</reference>
<evidence type="ECO:0000313" key="2">
    <source>
        <dbReference type="EMBL" id="SHJ01207.1"/>
    </source>
</evidence>
<organism evidence="2 3">
    <name type="scientific">Pseudozobellia thermophila</name>
    <dbReference type="NCBI Taxonomy" id="192903"/>
    <lineage>
        <taxon>Bacteria</taxon>
        <taxon>Pseudomonadati</taxon>
        <taxon>Bacteroidota</taxon>
        <taxon>Flavobacteriia</taxon>
        <taxon>Flavobacteriales</taxon>
        <taxon>Flavobacteriaceae</taxon>
        <taxon>Pseudozobellia</taxon>
    </lineage>
</organism>
<dbReference type="RefSeq" id="WP_072991485.1">
    <property type="nucleotide sequence ID" value="NZ_FQYU01000002.1"/>
</dbReference>
<dbReference type="OrthoDB" id="827641at2"/>
<feature type="signal peptide" evidence="1">
    <location>
        <begin position="1"/>
        <end position="25"/>
    </location>
</feature>